<evidence type="ECO:0000313" key="2">
    <source>
        <dbReference type="EMBL" id="KAL3781675.1"/>
    </source>
</evidence>
<dbReference type="Proteomes" id="UP001516023">
    <property type="component" value="Unassembled WGS sequence"/>
</dbReference>
<gene>
    <name evidence="2" type="ORF">HJC23_007307</name>
</gene>
<name>A0ABD3P0F6_9STRA</name>
<reference evidence="2 3" key="1">
    <citation type="journal article" date="2020" name="G3 (Bethesda)">
        <title>Improved Reference Genome for Cyclotella cryptica CCMP332, a Model for Cell Wall Morphogenesis, Salinity Adaptation, and Lipid Production in Diatoms (Bacillariophyta).</title>
        <authorList>
            <person name="Roberts W.R."/>
            <person name="Downey K.M."/>
            <person name="Ruck E.C."/>
            <person name="Traller J.C."/>
            <person name="Alverson A.J."/>
        </authorList>
    </citation>
    <scope>NUCLEOTIDE SEQUENCE [LARGE SCALE GENOMIC DNA]</scope>
    <source>
        <strain evidence="2 3">CCMP332</strain>
    </source>
</reference>
<organism evidence="2 3">
    <name type="scientific">Cyclotella cryptica</name>
    <dbReference type="NCBI Taxonomy" id="29204"/>
    <lineage>
        <taxon>Eukaryota</taxon>
        <taxon>Sar</taxon>
        <taxon>Stramenopiles</taxon>
        <taxon>Ochrophyta</taxon>
        <taxon>Bacillariophyta</taxon>
        <taxon>Coscinodiscophyceae</taxon>
        <taxon>Thalassiosirophycidae</taxon>
        <taxon>Stephanodiscales</taxon>
        <taxon>Stephanodiscaceae</taxon>
        <taxon>Cyclotella</taxon>
    </lineage>
</organism>
<comment type="caution">
    <text evidence="2">The sequence shown here is derived from an EMBL/GenBank/DDBJ whole genome shotgun (WGS) entry which is preliminary data.</text>
</comment>
<accession>A0ABD3P0F6</accession>
<dbReference type="EMBL" id="JABMIG020000309">
    <property type="protein sequence ID" value="KAL3781675.1"/>
    <property type="molecule type" value="Genomic_DNA"/>
</dbReference>
<feature type="chain" id="PRO_5044763339" evidence="1">
    <location>
        <begin position="18"/>
        <end position="110"/>
    </location>
</feature>
<protein>
    <submittedName>
        <fullName evidence="2">Uncharacterized protein</fullName>
    </submittedName>
</protein>
<evidence type="ECO:0000313" key="3">
    <source>
        <dbReference type="Proteomes" id="UP001516023"/>
    </source>
</evidence>
<proteinExistence type="predicted"/>
<keyword evidence="3" id="KW-1185">Reference proteome</keyword>
<evidence type="ECO:0000256" key="1">
    <source>
        <dbReference type="SAM" id="SignalP"/>
    </source>
</evidence>
<dbReference type="AlphaFoldDB" id="A0ABD3P0F6"/>
<feature type="signal peptide" evidence="1">
    <location>
        <begin position="1"/>
        <end position="17"/>
    </location>
</feature>
<sequence>MILLNHVANLFLTLVPALSNYSENWAQLEEFTFAVAKMAAESLRLGRATLLFEATVHTVTRLCNVMSIDVFNNCHGINFCSWVGETLLTELEKVGACGGLDASVLVAASN</sequence>
<keyword evidence="1" id="KW-0732">Signal</keyword>